<dbReference type="PANTHER" id="PTHR45733:SF9">
    <property type="entry name" value="FORMIN-LIKE PROTEIN 12"/>
    <property type="match status" value="1"/>
</dbReference>
<dbReference type="InterPro" id="IPR051144">
    <property type="entry name" value="Formin_homology_domain"/>
</dbReference>
<dbReference type="InterPro" id="IPR015425">
    <property type="entry name" value="FH2_Formin"/>
</dbReference>
<feature type="compositionally biased region" description="Pro residues" evidence="4">
    <location>
        <begin position="635"/>
        <end position="644"/>
    </location>
</feature>
<evidence type="ECO:0000256" key="4">
    <source>
        <dbReference type="SAM" id="MobiDB-lite"/>
    </source>
</evidence>
<feature type="domain" description="C2 tensin-type" evidence="5">
    <location>
        <begin position="202"/>
        <end position="341"/>
    </location>
</feature>
<dbReference type="PANTHER" id="PTHR45733">
    <property type="entry name" value="FORMIN-J"/>
    <property type="match status" value="1"/>
</dbReference>
<dbReference type="Gene3D" id="2.60.40.1110">
    <property type="match status" value="1"/>
</dbReference>
<dbReference type="SUPFAM" id="SSF101447">
    <property type="entry name" value="Formin homology 2 domain (FH2 domain)"/>
    <property type="match status" value="1"/>
</dbReference>
<feature type="region of interest" description="Disordered" evidence="4">
    <location>
        <begin position="616"/>
        <end position="1116"/>
    </location>
</feature>
<comment type="similarity">
    <text evidence="1">Belongs to the formin-like family. Class-II subfamily.</text>
</comment>
<dbReference type="Gene3D" id="3.90.190.10">
    <property type="entry name" value="Protein tyrosine phosphatase superfamily"/>
    <property type="match status" value="1"/>
</dbReference>
<reference evidence="7" key="1">
    <citation type="submission" date="2022-08" db="EMBL/GenBank/DDBJ databases">
        <authorList>
            <person name="Marques A."/>
        </authorList>
    </citation>
    <scope>NUCLEOTIDE SEQUENCE</scope>
    <source>
        <strain evidence="7">RhyPub2mFocal</strain>
        <tissue evidence="7">Leaves</tissue>
    </source>
</reference>
<feature type="compositionally biased region" description="Pro residues" evidence="4">
    <location>
        <begin position="880"/>
        <end position="912"/>
    </location>
</feature>
<proteinExistence type="inferred from homology"/>
<dbReference type="InterPro" id="IPR042201">
    <property type="entry name" value="FH2_Formin_sf"/>
</dbReference>
<feature type="compositionally biased region" description="Polar residues" evidence="4">
    <location>
        <begin position="542"/>
        <end position="563"/>
    </location>
</feature>
<feature type="region of interest" description="Disordered" evidence="4">
    <location>
        <begin position="404"/>
        <end position="425"/>
    </location>
</feature>
<feature type="compositionally biased region" description="Pro residues" evidence="4">
    <location>
        <begin position="811"/>
        <end position="827"/>
    </location>
</feature>
<dbReference type="PRINTS" id="PR01217">
    <property type="entry name" value="PRICHEXTENSN"/>
</dbReference>
<evidence type="ECO:0000313" key="8">
    <source>
        <dbReference type="Proteomes" id="UP001140206"/>
    </source>
</evidence>
<feature type="domain" description="FH2" evidence="6">
    <location>
        <begin position="1109"/>
        <end position="1508"/>
    </location>
</feature>
<dbReference type="EMBL" id="JAMFTS010000003">
    <property type="protein sequence ID" value="KAJ4770805.1"/>
    <property type="molecule type" value="Genomic_DNA"/>
</dbReference>
<feature type="compositionally biased region" description="Low complexity" evidence="4">
    <location>
        <begin position="742"/>
        <end position="762"/>
    </location>
</feature>
<feature type="compositionally biased region" description="Low complexity" evidence="4">
    <location>
        <begin position="774"/>
        <end position="783"/>
    </location>
</feature>
<keyword evidence="8" id="KW-1185">Reference proteome</keyword>
<feature type="region of interest" description="Disordered" evidence="4">
    <location>
        <begin position="519"/>
        <end position="590"/>
    </location>
</feature>
<evidence type="ECO:0000256" key="3">
    <source>
        <dbReference type="RuleBase" id="RU361260"/>
    </source>
</evidence>
<feature type="compositionally biased region" description="Pro residues" evidence="4">
    <location>
        <begin position="729"/>
        <end position="741"/>
    </location>
</feature>
<protein>
    <recommendedName>
        <fullName evidence="3">Formin-like protein</fullName>
    </recommendedName>
</protein>
<sequence>MALFRRLFYRKPPDRLLEITDRVYVFDCCFSTKTMEEEEFRTYIDGIISQLQDHFPGASFMVFNFGQGNGKDLLSPLLSPYNITMKDYPQQFSGCPLLSLETISNFLIMSEAWLTNDSSSQNIMLMHCESGGWPLLAFMLASLLLYRKQYTGEQRTLEMVYKQGPKELLGLLTPLNPTSSHLRYLQYVGKLTSGLERQPQIENPFTLDCLILRVVPSFDRKDGCRPIIRVHGQDSSGFVDNSSQILFSTPKTKKHVKHYRKAANAPIKLNVGCRVEGDVVLECIHLGKSLEDEKVMFRVMFNTRFIQSQILMLTLDDIDVAWESKDHFSRDFKAEVLFSEFHAESDASGSDADMDFGEEFFEAEEMLEFPDLHDEQQRDPNSAFFDPSSKNTVEFATPRAEAGSYFPFGKPTKKQASDETMSDDSGMITGTPIEEISLLHEVEQELEMQQSTVTVHVAPIEINVPLAAFRKLMTPQTLSLPPPIILRPILQESTSVTSLVEHGENDFAHNIKYTTLQSQATQVSQLPPPSSLPAPSPPPTACIQTVPLQPSSSHAETSSNIDLSQRLPILNPPPPVPPPPPPPPSLKPSQLSPHIVKIEAGAPVLCIENVESSMPQIPPPPPLPLRPRANGVKPPLAPPSPPSPRGHGRVLPPGPPSLPLHPPTQKTDVVIPPPPPPPPFIRECGRNLSPVTPLHSPPLPPPPPPPRISTASSTSTSSPSQSSPQASSGPPPPPPPPPPPRISSASSASSPFQPSPQTCSRPSAPPPPPPPPRTSNTPSISSPFESPHGAYSELLPPPPPPPSRSSSGAPSEPPTCIVPPPAPPPPAVHIRAQSTLSPTPLECNGPPLPPPPPPPPLPQPFGGGGGSLPSSLTHAGANSVPPPPPGRHNSAPPPPPPPTAPASGAPPPPPLPRRQEEAPPFPPSPPGGHNEAPSPPPPPRAQASGAPPPPPPPIAPASGAPPPPPLPRIQGEAPPPPPPPPGGHNGAPPPPPPPPPSASGNMAPPPPPPPRAPASGAPPPPPPPGAPASGAPPPPPPPGAPASGAPPPPPMPRGHGGAPPPPAPPGGAPGPPRAPGAPPPPPSKGGNPQASLKGFPGNLVGGRGPGLGRSASAVRKSSLKPLHWIKVTRVMNGTLWAELQRQASEPQIQEDFDVNELEQLFSAIISKPNDGSKEKQKSAASKSDKVHLIDLRRANNTEIMLTKIKMPLSDMMNAVLAMDDSILDGDQVENLLKFCPTKEEMESLKTYPGDKENLGKCEQYFLELMKVPRVESKLRVFSFKIQFTSQMKDVTKSLQLVGAACDAIRNSEKLKEIMKKILNLGNTMNQGTARGSAVGFKLDSLLKLADTRGKDSKVTLMHYLCKVTAAKWPHLMDFHEELAGLENASKIQLKVLTEEQESISKGLKRAEGELKASKEDGPVSEIFRKTLEEFVTKSQADVEEMKARYTAVEQSAKDLSVYFGEDPAKCPFEQVMATILNFVRLFRKAHDENLKYAEMEKKKAQKDAEEKSKEEKPTAK</sequence>
<feature type="compositionally biased region" description="Pro residues" evidence="4">
    <location>
        <begin position="652"/>
        <end position="662"/>
    </location>
</feature>
<dbReference type="SUPFAM" id="SSF49562">
    <property type="entry name" value="C2 domain (Calcium/lipid-binding domain, CaLB)"/>
    <property type="match status" value="1"/>
</dbReference>
<feature type="compositionally biased region" description="Pro residues" evidence="4">
    <location>
        <begin position="570"/>
        <end position="586"/>
    </location>
</feature>
<feature type="region of interest" description="Disordered" evidence="4">
    <location>
        <begin position="1496"/>
        <end position="1516"/>
    </location>
</feature>
<feature type="compositionally biased region" description="Pro residues" evidence="4">
    <location>
        <begin position="933"/>
        <end position="1083"/>
    </location>
</feature>
<feature type="compositionally biased region" description="Pro residues" evidence="4">
    <location>
        <begin position="763"/>
        <end position="773"/>
    </location>
</feature>
<evidence type="ECO:0000256" key="1">
    <source>
        <dbReference type="ARBA" id="ARBA00006468"/>
    </source>
</evidence>
<dbReference type="SUPFAM" id="SSF52799">
    <property type="entry name" value="(Phosphotyrosine protein) phosphatases II"/>
    <property type="match status" value="1"/>
</dbReference>
<evidence type="ECO:0000256" key="2">
    <source>
        <dbReference type="ARBA" id="ARBA00022912"/>
    </source>
</evidence>
<keyword evidence="2" id="KW-0378">Hydrolase</keyword>
<feature type="compositionally biased region" description="Low complexity" evidence="4">
    <location>
        <begin position="708"/>
        <end position="728"/>
    </location>
</feature>
<feature type="compositionally biased region" description="Pro residues" evidence="4">
    <location>
        <begin position="526"/>
        <end position="540"/>
    </location>
</feature>
<dbReference type="PROSITE" id="PS51444">
    <property type="entry name" value="FH2"/>
    <property type="match status" value="1"/>
</dbReference>
<keyword evidence="2" id="KW-0904">Protein phosphatase</keyword>
<dbReference type="PROSITE" id="PS51182">
    <property type="entry name" value="C2_TENSIN"/>
    <property type="match status" value="1"/>
</dbReference>
<evidence type="ECO:0000313" key="7">
    <source>
        <dbReference type="EMBL" id="KAJ4770805.1"/>
    </source>
</evidence>
<feature type="compositionally biased region" description="Pro residues" evidence="4">
    <location>
        <begin position="846"/>
        <end position="859"/>
    </location>
</feature>
<dbReference type="Gene3D" id="1.20.58.2220">
    <property type="entry name" value="Formin, FH2 domain"/>
    <property type="match status" value="1"/>
</dbReference>
<dbReference type="InterPro" id="IPR035892">
    <property type="entry name" value="C2_domain_sf"/>
</dbReference>
<evidence type="ECO:0000259" key="6">
    <source>
        <dbReference type="PROSITE" id="PS51444"/>
    </source>
</evidence>
<dbReference type="InterPro" id="IPR029021">
    <property type="entry name" value="Prot-tyrosine_phosphatase-like"/>
</dbReference>
<dbReference type="Proteomes" id="UP001140206">
    <property type="component" value="Chromosome 3"/>
</dbReference>
<dbReference type="SMART" id="SM00498">
    <property type="entry name" value="FH2"/>
    <property type="match status" value="1"/>
</dbReference>
<feature type="compositionally biased region" description="Pro residues" evidence="4">
    <location>
        <begin position="616"/>
        <end position="625"/>
    </location>
</feature>
<organism evidence="7 8">
    <name type="scientific">Rhynchospora pubera</name>
    <dbReference type="NCBI Taxonomy" id="906938"/>
    <lineage>
        <taxon>Eukaryota</taxon>
        <taxon>Viridiplantae</taxon>
        <taxon>Streptophyta</taxon>
        <taxon>Embryophyta</taxon>
        <taxon>Tracheophyta</taxon>
        <taxon>Spermatophyta</taxon>
        <taxon>Magnoliopsida</taxon>
        <taxon>Liliopsida</taxon>
        <taxon>Poales</taxon>
        <taxon>Cyperaceae</taxon>
        <taxon>Cyperoideae</taxon>
        <taxon>Rhynchosporeae</taxon>
        <taxon>Rhynchospora</taxon>
    </lineage>
</organism>
<accession>A0AAV8DVM2</accession>
<name>A0AAV8DVM2_9POAL</name>
<evidence type="ECO:0000259" key="5">
    <source>
        <dbReference type="PROSITE" id="PS51182"/>
    </source>
</evidence>
<dbReference type="InterPro" id="IPR014020">
    <property type="entry name" value="Tensin_C2-dom"/>
</dbReference>
<comment type="caution">
    <text evidence="7">The sequence shown here is derived from an EMBL/GenBank/DDBJ whole genome shotgun (WGS) entry which is preliminary data.</text>
</comment>
<dbReference type="GO" id="GO:0004721">
    <property type="term" value="F:phosphoprotein phosphatase activity"/>
    <property type="evidence" value="ECO:0007669"/>
    <property type="project" value="UniProtKB-KW"/>
</dbReference>
<gene>
    <name evidence="7" type="ORF">LUZ62_055062</name>
</gene>
<feature type="compositionally biased region" description="Low complexity" evidence="4">
    <location>
        <begin position="1084"/>
        <end position="1098"/>
    </location>
</feature>
<dbReference type="Pfam" id="PF10409">
    <property type="entry name" value="PTEN_C2"/>
    <property type="match status" value="1"/>
</dbReference>
<feature type="compositionally biased region" description="Pro residues" evidence="4">
    <location>
        <begin position="695"/>
        <end position="707"/>
    </location>
</feature>
<feature type="compositionally biased region" description="Pro residues" evidence="4">
    <location>
        <begin position="671"/>
        <end position="680"/>
    </location>
</feature>
<dbReference type="SMART" id="SM01326">
    <property type="entry name" value="PTEN_C2"/>
    <property type="match status" value="1"/>
</dbReference>
<dbReference type="Pfam" id="PF02181">
    <property type="entry name" value="FH2"/>
    <property type="match status" value="1"/>
</dbReference>